<proteinExistence type="predicted"/>
<dbReference type="Proteomes" id="UP001583172">
    <property type="component" value="Unassembled WGS sequence"/>
</dbReference>
<accession>A0ABR3VJL9</accession>
<keyword evidence="2" id="KW-1185">Reference proteome</keyword>
<name>A0ABR3VJL9_HUMIN</name>
<reference evidence="1 2" key="1">
    <citation type="journal article" date="2024" name="Commun. Biol.">
        <title>Comparative genomic analysis of thermophilic fungi reveals convergent evolutionary adaptations and gene losses.</title>
        <authorList>
            <person name="Steindorff A.S."/>
            <person name="Aguilar-Pontes M.V."/>
            <person name="Robinson A.J."/>
            <person name="Andreopoulos B."/>
            <person name="LaButti K."/>
            <person name="Kuo A."/>
            <person name="Mondo S."/>
            <person name="Riley R."/>
            <person name="Otillar R."/>
            <person name="Haridas S."/>
            <person name="Lipzen A."/>
            <person name="Grimwood J."/>
            <person name="Schmutz J."/>
            <person name="Clum A."/>
            <person name="Reid I.D."/>
            <person name="Moisan M.C."/>
            <person name="Butler G."/>
            <person name="Nguyen T.T.M."/>
            <person name="Dewar K."/>
            <person name="Conant G."/>
            <person name="Drula E."/>
            <person name="Henrissat B."/>
            <person name="Hansel C."/>
            <person name="Singer S."/>
            <person name="Hutchinson M.I."/>
            <person name="de Vries R.P."/>
            <person name="Natvig D.O."/>
            <person name="Powell A.J."/>
            <person name="Tsang A."/>
            <person name="Grigoriev I.V."/>
        </authorList>
    </citation>
    <scope>NUCLEOTIDE SEQUENCE [LARGE SCALE GENOMIC DNA]</scope>
    <source>
        <strain evidence="1 2">CBS 620.91</strain>
    </source>
</reference>
<evidence type="ECO:0000313" key="2">
    <source>
        <dbReference type="Proteomes" id="UP001583172"/>
    </source>
</evidence>
<comment type="caution">
    <text evidence="1">The sequence shown here is derived from an EMBL/GenBank/DDBJ whole genome shotgun (WGS) entry which is preliminary data.</text>
</comment>
<sequence>MGGRNCKDVDDFVRDIKNPVKIKFKKRRDLRDHEFLSLELQKKDATTLDNILSDLSAFHRHWTGIMRDVAVHAARRVAGQGRKAKRALYALWQGYTLFGGF</sequence>
<dbReference type="EMBL" id="JAZGSY010000057">
    <property type="protein sequence ID" value="KAL1841999.1"/>
    <property type="molecule type" value="Genomic_DNA"/>
</dbReference>
<protein>
    <submittedName>
        <fullName evidence="1">Uncharacterized protein</fullName>
    </submittedName>
</protein>
<gene>
    <name evidence="1" type="ORF">VTJ49DRAFT_6242</name>
</gene>
<evidence type="ECO:0000313" key="1">
    <source>
        <dbReference type="EMBL" id="KAL1841999.1"/>
    </source>
</evidence>
<organism evidence="1 2">
    <name type="scientific">Humicola insolens</name>
    <name type="common">Soft-rot fungus</name>
    <dbReference type="NCBI Taxonomy" id="85995"/>
    <lineage>
        <taxon>Eukaryota</taxon>
        <taxon>Fungi</taxon>
        <taxon>Dikarya</taxon>
        <taxon>Ascomycota</taxon>
        <taxon>Pezizomycotina</taxon>
        <taxon>Sordariomycetes</taxon>
        <taxon>Sordariomycetidae</taxon>
        <taxon>Sordariales</taxon>
        <taxon>Chaetomiaceae</taxon>
        <taxon>Mycothermus</taxon>
    </lineage>
</organism>